<dbReference type="EMBL" id="VSSQ01143379">
    <property type="protein sequence ID" value="MPN63648.1"/>
    <property type="molecule type" value="Genomic_DNA"/>
</dbReference>
<organism evidence="1">
    <name type="scientific">bioreactor metagenome</name>
    <dbReference type="NCBI Taxonomy" id="1076179"/>
    <lineage>
        <taxon>unclassified sequences</taxon>
        <taxon>metagenomes</taxon>
        <taxon>ecological metagenomes</taxon>
    </lineage>
</organism>
<evidence type="ECO:0000313" key="1">
    <source>
        <dbReference type="EMBL" id="MPN63648.1"/>
    </source>
</evidence>
<name>A0A645JIZ1_9ZZZZ</name>
<sequence>MYAIGHVTYVQFFREISFPDGVEHFLRHFTVKPAYAVHFLTGIAGENAHGEMFFFISRMFTAHINKFIPTDLQFLRIFVHVFFEQIFAEAVVACRYRSVDSI</sequence>
<dbReference type="AlphaFoldDB" id="A0A645JIZ1"/>
<protein>
    <submittedName>
        <fullName evidence="1">Uncharacterized protein</fullName>
    </submittedName>
</protein>
<accession>A0A645JIZ1</accession>
<gene>
    <name evidence="1" type="ORF">SDC9_211413</name>
</gene>
<reference evidence="1" key="1">
    <citation type="submission" date="2019-08" db="EMBL/GenBank/DDBJ databases">
        <authorList>
            <person name="Kucharzyk K."/>
            <person name="Murdoch R.W."/>
            <person name="Higgins S."/>
            <person name="Loffler F."/>
        </authorList>
    </citation>
    <scope>NUCLEOTIDE SEQUENCE</scope>
</reference>
<comment type="caution">
    <text evidence="1">The sequence shown here is derived from an EMBL/GenBank/DDBJ whole genome shotgun (WGS) entry which is preliminary data.</text>
</comment>
<proteinExistence type="predicted"/>